<name>A0A1I4PP72_9EURY</name>
<dbReference type="SUPFAM" id="SSF50630">
    <property type="entry name" value="Acid proteases"/>
    <property type="match status" value="1"/>
</dbReference>
<evidence type="ECO:0000259" key="1">
    <source>
        <dbReference type="Pfam" id="PF05618"/>
    </source>
</evidence>
<dbReference type="OrthoDB" id="140821at2157"/>
<feature type="domain" description="Retropepsin-like aspartic endopeptidase" evidence="1">
    <location>
        <begin position="9"/>
        <end position="143"/>
    </location>
</feature>
<dbReference type="PANTHER" id="PTHR38037">
    <property type="entry name" value="ZN_PROTEASE DOMAIN-CONTAINING PROTEIN"/>
    <property type="match status" value="1"/>
</dbReference>
<accession>A0A1I4PP72</accession>
<dbReference type="RefSeq" id="WP_091933446.1">
    <property type="nucleotide sequence ID" value="NZ_FOUJ01000001.1"/>
</dbReference>
<dbReference type="STRING" id="487685.SAMN04488696_0807"/>
<dbReference type="InterPro" id="IPR021109">
    <property type="entry name" value="Peptidase_aspartic_dom_sf"/>
</dbReference>
<dbReference type="InterPro" id="IPR008503">
    <property type="entry name" value="Asp_endopeptidase"/>
</dbReference>
<reference evidence="3" key="1">
    <citation type="submission" date="2016-10" db="EMBL/GenBank/DDBJ databases">
        <authorList>
            <person name="Varghese N."/>
            <person name="Submissions S."/>
        </authorList>
    </citation>
    <scope>NUCLEOTIDE SEQUENCE [LARGE SCALE GENOMIC DNA]</scope>
    <source>
        <strain evidence="3">Mob M</strain>
    </source>
</reference>
<dbReference type="Proteomes" id="UP000198535">
    <property type="component" value="Unassembled WGS sequence"/>
</dbReference>
<gene>
    <name evidence="2" type="ORF">SAMN04488696_0807</name>
</gene>
<dbReference type="Gene3D" id="2.40.70.10">
    <property type="entry name" value="Acid Proteases"/>
    <property type="match status" value="1"/>
</dbReference>
<sequence>MCKNNGQLILGWREWVALPDLGLHAIKAKVDTGARTSALHAFNVEVYEENGIEMVRFFVHPIQKDQEHYIECTAPVIDRRQVTDSGGHRELRYVIETNVIIGDLHYPIEITLTDRDTMRFRMLLGRSAMKNKIIVDSGASFICGQPDLGEVYTFKTEVD</sequence>
<proteinExistence type="predicted"/>
<dbReference type="AlphaFoldDB" id="A0A1I4PP72"/>
<dbReference type="PANTHER" id="PTHR38037:SF1">
    <property type="entry name" value="ATP-DEPENDENT ZINC PROTEASE DOMAIN-CONTAINING PROTEIN-RELATED"/>
    <property type="match status" value="1"/>
</dbReference>
<evidence type="ECO:0000313" key="3">
    <source>
        <dbReference type="Proteomes" id="UP000198535"/>
    </source>
</evidence>
<keyword evidence="3" id="KW-1185">Reference proteome</keyword>
<protein>
    <submittedName>
        <fullName evidence="2">Uncharacterized conserved protein</fullName>
    </submittedName>
</protein>
<dbReference type="Pfam" id="PF05618">
    <property type="entry name" value="Zn_protease"/>
    <property type="match status" value="1"/>
</dbReference>
<dbReference type="EMBL" id="FOUJ01000001">
    <property type="protein sequence ID" value="SFM29632.1"/>
    <property type="molecule type" value="Genomic_DNA"/>
</dbReference>
<organism evidence="2 3">
    <name type="scientific">Methanolobus profundi</name>
    <dbReference type="NCBI Taxonomy" id="487685"/>
    <lineage>
        <taxon>Archaea</taxon>
        <taxon>Methanobacteriati</taxon>
        <taxon>Methanobacteriota</taxon>
        <taxon>Stenosarchaea group</taxon>
        <taxon>Methanomicrobia</taxon>
        <taxon>Methanosarcinales</taxon>
        <taxon>Methanosarcinaceae</taxon>
        <taxon>Methanolobus</taxon>
    </lineage>
</organism>
<evidence type="ECO:0000313" key="2">
    <source>
        <dbReference type="EMBL" id="SFM29632.1"/>
    </source>
</evidence>